<keyword evidence="2" id="KW-1185">Reference proteome</keyword>
<organism evidence="1 2">
    <name type="scientific">Gigaspora rosea</name>
    <dbReference type="NCBI Taxonomy" id="44941"/>
    <lineage>
        <taxon>Eukaryota</taxon>
        <taxon>Fungi</taxon>
        <taxon>Fungi incertae sedis</taxon>
        <taxon>Mucoromycota</taxon>
        <taxon>Glomeromycotina</taxon>
        <taxon>Glomeromycetes</taxon>
        <taxon>Diversisporales</taxon>
        <taxon>Gigasporaceae</taxon>
        <taxon>Gigaspora</taxon>
    </lineage>
</organism>
<sequence length="60" mass="7360">MYTLEDLDNSLREAYYLTERYRKAIIDLTNLLNIEQNNKFALRYQEEAYYITVRELTFIT</sequence>
<evidence type="ECO:0000313" key="2">
    <source>
        <dbReference type="Proteomes" id="UP000266673"/>
    </source>
</evidence>
<dbReference type="OrthoDB" id="1926212at2759"/>
<dbReference type="EMBL" id="QKWP01000951">
    <property type="protein sequence ID" value="RIB13144.1"/>
    <property type="molecule type" value="Genomic_DNA"/>
</dbReference>
<name>A0A397USG3_9GLOM</name>
<evidence type="ECO:0000313" key="1">
    <source>
        <dbReference type="EMBL" id="RIB13144.1"/>
    </source>
</evidence>
<proteinExistence type="predicted"/>
<dbReference type="AlphaFoldDB" id="A0A397USG3"/>
<reference evidence="1 2" key="1">
    <citation type="submission" date="2018-06" db="EMBL/GenBank/DDBJ databases">
        <title>Comparative genomics reveals the genomic features of Rhizophagus irregularis, R. cerebriforme, R. diaphanum and Gigaspora rosea, and their symbiotic lifestyle signature.</title>
        <authorList>
            <person name="Morin E."/>
            <person name="San Clemente H."/>
            <person name="Chen E.C.H."/>
            <person name="De La Providencia I."/>
            <person name="Hainaut M."/>
            <person name="Kuo A."/>
            <person name="Kohler A."/>
            <person name="Murat C."/>
            <person name="Tang N."/>
            <person name="Roy S."/>
            <person name="Loubradou J."/>
            <person name="Henrissat B."/>
            <person name="Grigoriev I.V."/>
            <person name="Corradi N."/>
            <person name="Roux C."/>
            <person name="Martin F.M."/>
        </authorList>
    </citation>
    <scope>NUCLEOTIDE SEQUENCE [LARGE SCALE GENOMIC DNA]</scope>
    <source>
        <strain evidence="1 2">DAOM 194757</strain>
    </source>
</reference>
<protein>
    <submittedName>
        <fullName evidence="1">Uncharacterized protein</fullName>
    </submittedName>
</protein>
<dbReference type="Proteomes" id="UP000266673">
    <property type="component" value="Unassembled WGS sequence"/>
</dbReference>
<comment type="caution">
    <text evidence="1">The sequence shown here is derived from an EMBL/GenBank/DDBJ whole genome shotgun (WGS) entry which is preliminary data.</text>
</comment>
<accession>A0A397USG3</accession>
<gene>
    <name evidence="1" type="ORF">C2G38_2198618</name>
</gene>